<dbReference type="PROSITE" id="PS50994">
    <property type="entry name" value="INTEGRASE"/>
    <property type="match status" value="1"/>
</dbReference>
<dbReference type="SUPFAM" id="SSF53098">
    <property type="entry name" value="Ribonuclease H-like"/>
    <property type="match status" value="1"/>
</dbReference>
<proteinExistence type="predicted"/>
<dbReference type="PANTHER" id="PTHR10948">
    <property type="entry name" value="TRANSPOSASE"/>
    <property type="match status" value="1"/>
</dbReference>
<gene>
    <name evidence="2" type="ORF">CI610_00388</name>
</gene>
<dbReference type="GO" id="GO:0005829">
    <property type="term" value="C:cytosol"/>
    <property type="evidence" value="ECO:0007669"/>
    <property type="project" value="TreeGrafter"/>
</dbReference>
<name>A0A2H9TBT4_9ZZZZ</name>
<dbReference type="AlphaFoldDB" id="A0A2H9TBT4"/>
<dbReference type="InterPro" id="IPR053392">
    <property type="entry name" value="Transposase_IS30-like"/>
</dbReference>
<feature type="domain" description="Integrase catalytic" evidence="1">
    <location>
        <begin position="3"/>
        <end position="145"/>
    </location>
</feature>
<accession>A0A2H9TBT4</accession>
<dbReference type="PANTHER" id="PTHR10948:SF23">
    <property type="entry name" value="TRANSPOSASE INSI FOR INSERTION SEQUENCE ELEMENT IS30A-RELATED"/>
    <property type="match status" value="1"/>
</dbReference>
<dbReference type="GO" id="GO:0032196">
    <property type="term" value="P:transposition"/>
    <property type="evidence" value="ECO:0007669"/>
    <property type="project" value="TreeGrafter"/>
</dbReference>
<dbReference type="InterPro" id="IPR051917">
    <property type="entry name" value="Transposase-Integrase"/>
</dbReference>
<reference evidence="2" key="1">
    <citation type="journal article" date="2017" name="Appl. Environ. Microbiol.">
        <title>Molecular characterization of an Endozoicomonas-like organism causing infection in king scallop Pecten maximus L.</title>
        <authorList>
            <person name="Cano I."/>
            <person name="van Aerle R."/>
            <person name="Ross S."/>
            <person name="Verner-Jeffreys D.W."/>
            <person name="Paley R.K."/>
            <person name="Rimmer G."/>
            <person name="Ryder D."/>
            <person name="Hooper P."/>
            <person name="Stone D."/>
            <person name="Feist S.W."/>
        </authorList>
    </citation>
    <scope>NUCLEOTIDE SEQUENCE</scope>
</reference>
<evidence type="ECO:0000259" key="1">
    <source>
        <dbReference type="PROSITE" id="PS50994"/>
    </source>
</evidence>
<dbReference type="InterPro" id="IPR012337">
    <property type="entry name" value="RNaseH-like_sf"/>
</dbReference>
<dbReference type="GO" id="GO:0004803">
    <property type="term" value="F:transposase activity"/>
    <property type="evidence" value="ECO:0007669"/>
    <property type="project" value="TreeGrafter"/>
</dbReference>
<organism evidence="2">
    <name type="scientific">invertebrate metagenome</name>
    <dbReference type="NCBI Taxonomy" id="1711999"/>
    <lineage>
        <taxon>unclassified sequences</taxon>
        <taxon>metagenomes</taxon>
        <taxon>organismal metagenomes</taxon>
    </lineage>
</organism>
<comment type="caution">
    <text evidence="2">The sequence shown here is derived from an EMBL/GenBank/DDBJ whole genome shotgun (WGS) entry which is preliminary data.</text>
</comment>
<dbReference type="GO" id="GO:0015074">
    <property type="term" value="P:DNA integration"/>
    <property type="evidence" value="ECO:0007669"/>
    <property type="project" value="InterPro"/>
</dbReference>
<sequence>MSIDDRPPVVDHRCRIGDWEDDRIMGKGRKNALLTPLESKTLYTVIVRLTGKRTGLLAKASIASIQTLKQKTKTMTFDKGLEFAGHEKIAKRLDAGIYFAHLYVSWEREINEKTNGRIRQYFPKGTDFKEVTEQQVKEVMSRLNN</sequence>
<protein>
    <recommendedName>
        <fullName evidence="1">Integrase catalytic domain-containing protein</fullName>
    </recommendedName>
</protein>
<dbReference type="NCBIfam" id="NF033563">
    <property type="entry name" value="transpos_IS30"/>
    <property type="match status" value="1"/>
</dbReference>
<dbReference type="InterPro" id="IPR001584">
    <property type="entry name" value="Integrase_cat-core"/>
</dbReference>
<dbReference type="EMBL" id="NSIT01000010">
    <property type="protein sequence ID" value="PJE80649.1"/>
    <property type="molecule type" value="Genomic_DNA"/>
</dbReference>
<evidence type="ECO:0000313" key="2">
    <source>
        <dbReference type="EMBL" id="PJE80649.1"/>
    </source>
</evidence>